<feature type="non-terminal residue" evidence="2">
    <location>
        <position position="1"/>
    </location>
</feature>
<evidence type="ECO:0000313" key="3">
    <source>
        <dbReference type="Proteomes" id="UP001328107"/>
    </source>
</evidence>
<dbReference type="Proteomes" id="UP001328107">
    <property type="component" value="Unassembled WGS sequence"/>
</dbReference>
<gene>
    <name evidence="2" type="ORF">PMAYCL1PPCAC_23234</name>
</gene>
<evidence type="ECO:0000313" key="2">
    <source>
        <dbReference type="EMBL" id="GMR53039.1"/>
    </source>
</evidence>
<comment type="caution">
    <text evidence="2">The sequence shown here is derived from an EMBL/GenBank/DDBJ whole genome shotgun (WGS) entry which is preliminary data.</text>
</comment>
<feature type="transmembrane region" description="Helical" evidence="1">
    <location>
        <begin position="40"/>
        <end position="63"/>
    </location>
</feature>
<protein>
    <submittedName>
        <fullName evidence="2">Uncharacterized protein</fullName>
    </submittedName>
</protein>
<name>A0AAN5I688_9BILA</name>
<organism evidence="2 3">
    <name type="scientific">Pristionchus mayeri</name>
    <dbReference type="NCBI Taxonomy" id="1317129"/>
    <lineage>
        <taxon>Eukaryota</taxon>
        <taxon>Metazoa</taxon>
        <taxon>Ecdysozoa</taxon>
        <taxon>Nematoda</taxon>
        <taxon>Chromadorea</taxon>
        <taxon>Rhabditida</taxon>
        <taxon>Rhabditina</taxon>
        <taxon>Diplogasteromorpha</taxon>
        <taxon>Diplogasteroidea</taxon>
        <taxon>Neodiplogasteridae</taxon>
        <taxon>Pristionchus</taxon>
    </lineage>
</organism>
<sequence>REHAKRGEGPWSFLTSSLKKYTFLQIQKVAGDAEKITDELVSLVFFCKIAVVICCVLLGISVLKKLFLGSDSICGMMKRSTSASATARDVEEQHKLAY</sequence>
<reference evidence="3" key="1">
    <citation type="submission" date="2022-10" db="EMBL/GenBank/DDBJ databases">
        <title>Genome assembly of Pristionchus species.</title>
        <authorList>
            <person name="Yoshida K."/>
            <person name="Sommer R.J."/>
        </authorList>
    </citation>
    <scope>NUCLEOTIDE SEQUENCE [LARGE SCALE GENOMIC DNA]</scope>
    <source>
        <strain evidence="3">RS5460</strain>
    </source>
</reference>
<keyword evidence="1" id="KW-0472">Membrane</keyword>
<dbReference type="EMBL" id="BTRK01000005">
    <property type="protein sequence ID" value="GMR53039.1"/>
    <property type="molecule type" value="Genomic_DNA"/>
</dbReference>
<accession>A0AAN5I688</accession>
<evidence type="ECO:0000256" key="1">
    <source>
        <dbReference type="SAM" id="Phobius"/>
    </source>
</evidence>
<keyword evidence="3" id="KW-1185">Reference proteome</keyword>
<dbReference type="AlphaFoldDB" id="A0AAN5I688"/>
<keyword evidence="1" id="KW-1133">Transmembrane helix</keyword>
<proteinExistence type="predicted"/>
<keyword evidence="1" id="KW-0812">Transmembrane</keyword>